<name>A0ABS7ZD90_9MICO</name>
<keyword evidence="3" id="KW-1003">Cell membrane</keyword>
<dbReference type="InterPro" id="IPR050833">
    <property type="entry name" value="Poly_Biosynth_Transport"/>
</dbReference>
<evidence type="ECO:0000313" key="9">
    <source>
        <dbReference type="Proteomes" id="UP001319870"/>
    </source>
</evidence>
<keyword evidence="6 7" id="KW-0472">Membrane</keyword>
<protein>
    <submittedName>
        <fullName evidence="8">Lipopolysaccharide biosynthesis protein</fullName>
    </submittedName>
</protein>
<sequence>MTGEPTGDTQRLGRTAARGSVSTLAGQLARATVQAISLVVLARLLLPEDFGLVAMVAAVVRIGDVVRESGLANAAIQATTLSDEQRDNLFWLNTVLGCATGAALFFLAPLVAGFYGEPALVEITRWLALTFVLSGIATQYGASLVRDMRFAAAATIEVVAQVAGLVAAIVIALIGGAYWALVGQNLAIALVICVGSAAAAGWLPGLPHRDVSIRPLVGYGLHLLASQLIEQTCRAADTIVVGFRFGAVSAGLYNRAFQLMALPMRQLTYPAQRVALTVLARLQDDKDTFWPFVLRGQTILLHALTPVCSLAAALAPAVVDIVLGPSWAAAAPVLSLLMVAAIFETASQPTTWVLLSTGRTRALFVFTLVTRPVLLVAIVGGSFLGLAGVAGGVAASAVVIWLAGLVWIRRTNAAPAGRLFGAALRAVAAHGIAAASGGLAAARLDLPGPWAEVGVGLGVAVATLGVLALAWPQLRRDLSAVLRSARLLRHPQASDQRREAHQ</sequence>
<gene>
    <name evidence="8" type="ORF">LEP48_06505</name>
</gene>
<comment type="caution">
    <text evidence="8">The sequence shown here is derived from an EMBL/GenBank/DDBJ whole genome shotgun (WGS) entry which is preliminary data.</text>
</comment>
<evidence type="ECO:0000256" key="6">
    <source>
        <dbReference type="ARBA" id="ARBA00023136"/>
    </source>
</evidence>
<evidence type="ECO:0000256" key="7">
    <source>
        <dbReference type="SAM" id="Phobius"/>
    </source>
</evidence>
<comment type="similarity">
    <text evidence="2">Belongs to the polysaccharide synthase family.</text>
</comment>
<feature type="transmembrane region" description="Helical" evidence="7">
    <location>
        <begin position="126"/>
        <end position="146"/>
    </location>
</feature>
<accession>A0ABS7ZD90</accession>
<dbReference type="EMBL" id="JAIXCQ010000003">
    <property type="protein sequence ID" value="MCA5893005.1"/>
    <property type="molecule type" value="Genomic_DNA"/>
</dbReference>
<keyword evidence="9" id="KW-1185">Reference proteome</keyword>
<feature type="transmembrane region" description="Helical" evidence="7">
    <location>
        <begin position="389"/>
        <end position="408"/>
    </location>
</feature>
<keyword evidence="4 7" id="KW-0812">Transmembrane</keyword>
<dbReference type="PANTHER" id="PTHR30250">
    <property type="entry name" value="PST FAMILY PREDICTED COLANIC ACID TRANSPORTER"/>
    <property type="match status" value="1"/>
</dbReference>
<organism evidence="8 9">
    <name type="scientific">Isoptericola luteus</name>
    <dbReference type="NCBI Taxonomy" id="2879484"/>
    <lineage>
        <taxon>Bacteria</taxon>
        <taxon>Bacillati</taxon>
        <taxon>Actinomycetota</taxon>
        <taxon>Actinomycetes</taxon>
        <taxon>Micrococcales</taxon>
        <taxon>Promicromonosporaceae</taxon>
        <taxon>Isoptericola</taxon>
    </lineage>
</organism>
<evidence type="ECO:0000256" key="4">
    <source>
        <dbReference type="ARBA" id="ARBA00022692"/>
    </source>
</evidence>
<proteinExistence type="inferred from homology"/>
<dbReference type="Pfam" id="PF13440">
    <property type="entry name" value="Polysacc_synt_3"/>
    <property type="match status" value="1"/>
</dbReference>
<dbReference type="Proteomes" id="UP001319870">
    <property type="component" value="Unassembled WGS sequence"/>
</dbReference>
<dbReference type="RefSeq" id="WP_225564759.1">
    <property type="nucleotide sequence ID" value="NZ_JAIXCQ010000003.1"/>
</dbReference>
<feature type="transmembrane region" description="Helical" evidence="7">
    <location>
        <begin position="299"/>
        <end position="319"/>
    </location>
</feature>
<evidence type="ECO:0000256" key="1">
    <source>
        <dbReference type="ARBA" id="ARBA00004651"/>
    </source>
</evidence>
<evidence type="ECO:0000256" key="5">
    <source>
        <dbReference type="ARBA" id="ARBA00022989"/>
    </source>
</evidence>
<evidence type="ECO:0000256" key="2">
    <source>
        <dbReference type="ARBA" id="ARBA00007430"/>
    </source>
</evidence>
<feature type="transmembrane region" description="Helical" evidence="7">
    <location>
        <begin position="420"/>
        <end position="441"/>
    </location>
</feature>
<dbReference type="PANTHER" id="PTHR30250:SF10">
    <property type="entry name" value="LIPOPOLYSACCHARIDE BIOSYNTHESIS PROTEIN WZXC"/>
    <property type="match status" value="1"/>
</dbReference>
<feature type="transmembrane region" description="Helical" evidence="7">
    <location>
        <begin position="186"/>
        <end position="206"/>
    </location>
</feature>
<feature type="transmembrane region" description="Helical" evidence="7">
    <location>
        <begin position="363"/>
        <end position="383"/>
    </location>
</feature>
<feature type="transmembrane region" description="Helical" evidence="7">
    <location>
        <begin position="453"/>
        <end position="474"/>
    </location>
</feature>
<comment type="subcellular location">
    <subcellularLocation>
        <location evidence="1">Cell membrane</location>
        <topology evidence="1">Multi-pass membrane protein</topology>
    </subcellularLocation>
</comment>
<evidence type="ECO:0000313" key="8">
    <source>
        <dbReference type="EMBL" id="MCA5893005.1"/>
    </source>
</evidence>
<reference evidence="8 9" key="1">
    <citation type="submission" date="2021-09" db="EMBL/GenBank/DDBJ databases">
        <title>Isoptericola luteus sp. nov., a novel bacterium isolated from Harbin, the capital city of Heilongjiang province.</title>
        <authorList>
            <person name="Li J."/>
        </authorList>
    </citation>
    <scope>NUCLEOTIDE SEQUENCE [LARGE SCALE GENOMIC DNA]</scope>
    <source>
        <strain evidence="8 9">NEAU-Y5</strain>
    </source>
</reference>
<dbReference type="CDD" id="cd13127">
    <property type="entry name" value="MATE_tuaB_like"/>
    <property type="match status" value="1"/>
</dbReference>
<feature type="transmembrane region" description="Helical" evidence="7">
    <location>
        <begin position="90"/>
        <end position="114"/>
    </location>
</feature>
<keyword evidence="5 7" id="KW-1133">Transmembrane helix</keyword>
<feature type="transmembrane region" description="Helical" evidence="7">
    <location>
        <begin position="158"/>
        <end position="180"/>
    </location>
</feature>
<evidence type="ECO:0000256" key="3">
    <source>
        <dbReference type="ARBA" id="ARBA00022475"/>
    </source>
</evidence>